<proteinExistence type="inferred from homology"/>
<comment type="similarity">
    <text evidence="2 10">Belongs to the amino acid/polyamine transporter 2 family. Mtr/TnaB/TyrP permease subfamily.</text>
</comment>
<dbReference type="eggNOG" id="COG0814">
    <property type="taxonomic scope" value="Bacteria"/>
</dbReference>
<evidence type="ECO:0000313" key="12">
    <source>
        <dbReference type="Proteomes" id="UP000028945"/>
    </source>
</evidence>
<dbReference type="Gene3D" id="1.20.1740.10">
    <property type="entry name" value="Amino acid/polyamine transporter I"/>
    <property type="match status" value="1"/>
</dbReference>
<evidence type="ECO:0000256" key="2">
    <source>
        <dbReference type="ARBA" id="ARBA00005452"/>
    </source>
</evidence>
<feature type="transmembrane region" description="Helical" evidence="10">
    <location>
        <begin position="77"/>
        <end position="99"/>
    </location>
</feature>
<evidence type="ECO:0000256" key="9">
    <source>
        <dbReference type="ARBA" id="ARBA00023136"/>
    </source>
</evidence>
<dbReference type="STRING" id="1072685.IX83_00365"/>
<keyword evidence="12" id="KW-1185">Reference proteome</keyword>
<keyword evidence="7 10" id="KW-0029">Amino-acid transport</keyword>
<dbReference type="PANTHER" id="PTHR46997">
    <property type="entry name" value="LOW AFFINITY TRYPTOPHAN PERMEASE-RELATED"/>
    <property type="match status" value="1"/>
</dbReference>
<dbReference type="GO" id="GO:0005886">
    <property type="term" value="C:plasma membrane"/>
    <property type="evidence" value="ECO:0007669"/>
    <property type="project" value="UniProtKB-SubCell"/>
</dbReference>
<dbReference type="PRINTS" id="PR00166">
    <property type="entry name" value="AROAAPRMEASE"/>
</dbReference>
<feature type="transmembrane region" description="Helical" evidence="10">
    <location>
        <begin position="214"/>
        <end position="235"/>
    </location>
</feature>
<feature type="transmembrane region" description="Helical" evidence="10">
    <location>
        <begin position="33"/>
        <end position="56"/>
    </location>
</feature>
<evidence type="ECO:0000256" key="7">
    <source>
        <dbReference type="ARBA" id="ARBA00022970"/>
    </source>
</evidence>
<keyword evidence="3 10" id="KW-0813">Transport</keyword>
<organism evidence="11 12">
    <name type="scientific">Basilea psittacipulmonis DSM 24701</name>
    <dbReference type="NCBI Taxonomy" id="1072685"/>
    <lineage>
        <taxon>Bacteria</taxon>
        <taxon>Pseudomonadati</taxon>
        <taxon>Pseudomonadota</taxon>
        <taxon>Betaproteobacteria</taxon>
        <taxon>Burkholderiales</taxon>
        <taxon>Alcaligenaceae</taxon>
        <taxon>Basilea</taxon>
    </lineage>
</organism>
<dbReference type="Pfam" id="PF03222">
    <property type="entry name" value="Trp_Tyr_perm"/>
    <property type="match status" value="1"/>
</dbReference>
<evidence type="ECO:0000256" key="6">
    <source>
        <dbReference type="ARBA" id="ARBA00022692"/>
    </source>
</evidence>
<name>A0A077DBD2_9BURK</name>
<keyword evidence="4 10" id="KW-1003">Cell membrane</keyword>
<feature type="transmembrane region" description="Helical" evidence="10">
    <location>
        <begin position="111"/>
        <end position="133"/>
    </location>
</feature>
<feature type="transmembrane region" description="Helical" evidence="10">
    <location>
        <begin position="313"/>
        <end position="330"/>
    </location>
</feature>
<keyword evidence="6 10" id="KW-0812">Transmembrane</keyword>
<comment type="subcellular location">
    <subcellularLocation>
        <location evidence="1 10">Cell inner membrane</location>
        <topology evidence="1 10">Multi-pass membrane protein</topology>
    </subcellularLocation>
</comment>
<evidence type="ECO:0000256" key="4">
    <source>
        <dbReference type="ARBA" id="ARBA00022475"/>
    </source>
</evidence>
<dbReference type="InterPro" id="IPR018227">
    <property type="entry name" value="Amino_acid_transport_2"/>
</dbReference>
<dbReference type="GO" id="GO:0015173">
    <property type="term" value="F:aromatic amino acid transmembrane transporter activity"/>
    <property type="evidence" value="ECO:0007669"/>
    <property type="project" value="UniProtKB-UniRule"/>
</dbReference>
<evidence type="ECO:0000256" key="5">
    <source>
        <dbReference type="ARBA" id="ARBA00022519"/>
    </source>
</evidence>
<evidence type="ECO:0000256" key="8">
    <source>
        <dbReference type="ARBA" id="ARBA00022989"/>
    </source>
</evidence>
<accession>A0A077DBD2</accession>
<feature type="transmembrane region" description="Helical" evidence="10">
    <location>
        <begin position="272"/>
        <end position="293"/>
    </location>
</feature>
<dbReference type="EMBL" id="CP009238">
    <property type="protein sequence ID" value="AIL31979.1"/>
    <property type="molecule type" value="Genomic_DNA"/>
</dbReference>
<dbReference type="HOGENOM" id="CLU_038102_2_1_4"/>
<protein>
    <recommendedName>
        <fullName evidence="10">Aromatic amino acid permease</fullName>
    </recommendedName>
</protein>
<evidence type="ECO:0000313" key="11">
    <source>
        <dbReference type="EMBL" id="AIL31979.1"/>
    </source>
</evidence>
<dbReference type="AlphaFoldDB" id="A0A077DBD2"/>
<dbReference type="NCBIfam" id="TIGR00837">
    <property type="entry name" value="araaP"/>
    <property type="match status" value="1"/>
</dbReference>
<dbReference type="Proteomes" id="UP000028945">
    <property type="component" value="Chromosome"/>
</dbReference>
<dbReference type="PANTHER" id="PTHR46997:SF1">
    <property type="entry name" value="LOW AFFINITY TRYPTOPHAN PERMEASE-RELATED"/>
    <property type="match status" value="1"/>
</dbReference>
<sequence length="402" mass="43824">MKKPSILGGACIIAGVCVGAGMLGLPAAGAGAWTLWTGFALCLTMIVMSVSGFLLLETFQHYDKHVSFDTVTRSLLGPIYNFINNLSVYFVGGILLYAYSTSLGDIVGNMFGLPMSVASILSVLAFSFPVWLSTRSVDRFSVLLIVFMIVSFVASISGLLNNISSDVLFNVDDQHASYLPYLMMLFPVALTSFGYHHSVASLRIYYQDEKKAQYAILGGTLIALVLYLVWVVSIFGNLPRQEFPAIMAKGGEVSALLSALQGVIDTEFVPKMINAFSIAAIVSSFVAVGLGVFDYLADLFHIKSETPSQRTRVWAVTFLPPLLCSVFFPMGFLKAIAYAGAVAAIWTCLTPPLLAWRARSRYGKGHYSVPAGYLFMILVFVFGAAVMIFHMLNLWGYLPVFK</sequence>
<keyword evidence="5 10" id="KW-0997">Cell inner membrane</keyword>
<keyword evidence="8 10" id="KW-1133">Transmembrane helix</keyword>
<dbReference type="OrthoDB" id="18749at2"/>
<dbReference type="InterPro" id="IPR013059">
    <property type="entry name" value="Trp_tyr_transpt"/>
</dbReference>
<evidence type="ECO:0000256" key="1">
    <source>
        <dbReference type="ARBA" id="ARBA00004429"/>
    </source>
</evidence>
<dbReference type="RefSeq" id="WP_038497840.1">
    <property type="nucleotide sequence ID" value="NZ_AFWK01000110.1"/>
</dbReference>
<dbReference type="KEGG" id="bpsi:IX83_00365"/>
<gene>
    <name evidence="11" type="ORF">IX83_00365</name>
</gene>
<feature type="transmembrane region" description="Helical" evidence="10">
    <location>
        <begin position="7"/>
        <end position="27"/>
    </location>
</feature>
<feature type="transmembrane region" description="Helical" evidence="10">
    <location>
        <begin position="180"/>
        <end position="202"/>
    </location>
</feature>
<dbReference type="GO" id="GO:0003333">
    <property type="term" value="P:amino acid transmembrane transport"/>
    <property type="evidence" value="ECO:0007669"/>
    <property type="project" value="InterPro"/>
</dbReference>
<keyword evidence="9 10" id="KW-0472">Membrane</keyword>
<reference evidence="11 12" key="1">
    <citation type="journal article" date="2014" name="BMC Genomics">
        <title>A genomic perspective on a new bacterial genus and species from the Alcaligenaceae family, Basilea psittacipulmonis.</title>
        <authorList>
            <person name="Whiteson K.L."/>
            <person name="Hernandez D."/>
            <person name="Lazarevic V."/>
            <person name="Gaia N."/>
            <person name="Farinelli L."/>
            <person name="Francois P."/>
            <person name="Pilo P."/>
            <person name="Frey J."/>
            <person name="Schrenzel J."/>
        </authorList>
    </citation>
    <scope>NUCLEOTIDE SEQUENCE [LARGE SCALE GENOMIC DNA]</scope>
    <source>
        <strain evidence="11 12">DSM 24701</strain>
    </source>
</reference>
<evidence type="ECO:0000256" key="3">
    <source>
        <dbReference type="ARBA" id="ARBA00022448"/>
    </source>
</evidence>
<evidence type="ECO:0000256" key="10">
    <source>
        <dbReference type="RuleBase" id="RU367149"/>
    </source>
</evidence>
<feature type="transmembrane region" description="Helical" evidence="10">
    <location>
        <begin position="367"/>
        <end position="392"/>
    </location>
</feature>
<feature type="transmembrane region" description="Helical" evidence="10">
    <location>
        <begin position="140"/>
        <end position="160"/>
    </location>
</feature>
<feature type="transmembrane region" description="Helical" evidence="10">
    <location>
        <begin position="336"/>
        <end position="355"/>
    </location>
</feature>
<comment type="function">
    <text evidence="10">Involved in transporting aromatic amino acids across the cytoplasmic membrane.</text>
</comment>